<evidence type="ECO:0000313" key="3">
    <source>
        <dbReference type="Proteomes" id="UP000469125"/>
    </source>
</evidence>
<proteinExistence type="predicted"/>
<name>A0A6N8FFU3_9BACI</name>
<dbReference type="RefSeq" id="WP_155666159.1">
    <property type="nucleotide sequence ID" value="NZ_WOCA01000001.1"/>
</dbReference>
<evidence type="ECO:0000259" key="1">
    <source>
        <dbReference type="Pfam" id="PF22790"/>
    </source>
</evidence>
<dbReference type="EMBL" id="WOCA01000001">
    <property type="protein sequence ID" value="MUK86917.1"/>
    <property type="molecule type" value="Genomic_DNA"/>
</dbReference>
<comment type="caution">
    <text evidence="2">The sequence shown here is derived from an EMBL/GenBank/DDBJ whole genome shotgun (WGS) entry which is preliminary data.</text>
</comment>
<dbReference type="Proteomes" id="UP000469125">
    <property type="component" value="Unassembled WGS sequence"/>
</dbReference>
<dbReference type="AlphaFoldDB" id="A0A6N8FFU3"/>
<dbReference type="InterPro" id="IPR054467">
    <property type="entry name" value="YkoP-like_dom"/>
</dbReference>
<gene>
    <name evidence="2" type="ORF">GMD78_00680</name>
</gene>
<protein>
    <recommendedName>
        <fullName evidence="1">YkoP-like domain-containing protein</fullName>
    </recommendedName>
</protein>
<reference evidence="2 3" key="1">
    <citation type="submission" date="2019-11" db="EMBL/GenBank/DDBJ databases">
        <authorList>
            <person name="Li X."/>
        </authorList>
    </citation>
    <scope>NUCLEOTIDE SEQUENCE [LARGE SCALE GENOMIC DNA]</scope>
    <source>
        <strain evidence="2 3">L9</strain>
    </source>
</reference>
<sequence>MDIRKTCLRVWSVWDPIYYSLTRLEYVENEWGNRTIIRVRLTKYKGRSIKLMDGTVIHKNDILLKIHLHNVKLMKEVQTYDSDIRRALMIYKIVEESLPTLVNYIESHGYNNKIKGLIGITTLHKGCKKLGFEVYPFRNKYYKWFKQFALLPIHLIATLNVKREIPTPMYLMMSKNELFKKYH</sequence>
<accession>A0A6N8FFU3</accession>
<organism evidence="2 3">
    <name type="scientific">Ornithinibacillus caprae</name>
    <dbReference type="NCBI Taxonomy" id="2678566"/>
    <lineage>
        <taxon>Bacteria</taxon>
        <taxon>Bacillati</taxon>
        <taxon>Bacillota</taxon>
        <taxon>Bacilli</taxon>
        <taxon>Bacillales</taxon>
        <taxon>Bacillaceae</taxon>
        <taxon>Ornithinibacillus</taxon>
    </lineage>
</organism>
<dbReference type="Pfam" id="PF22790">
    <property type="entry name" value="YkoP"/>
    <property type="match status" value="1"/>
</dbReference>
<feature type="domain" description="YkoP-like" evidence="1">
    <location>
        <begin position="4"/>
        <end position="182"/>
    </location>
</feature>
<evidence type="ECO:0000313" key="2">
    <source>
        <dbReference type="EMBL" id="MUK86917.1"/>
    </source>
</evidence>
<keyword evidence="3" id="KW-1185">Reference proteome</keyword>